<dbReference type="Gene3D" id="3.30.2010.10">
    <property type="entry name" value="Metalloproteases ('zincins'), catalytic domain"/>
    <property type="match status" value="1"/>
</dbReference>
<dbReference type="AlphaFoldDB" id="A0A7X1ZEV1"/>
<comment type="caution">
    <text evidence="2">The sequence shown here is derived from an EMBL/GenBank/DDBJ whole genome shotgun (WGS) entry which is preliminary data.</text>
</comment>
<dbReference type="Proteomes" id="UP000434582">
    <property type="component" value="Unassembled WGS sequence"/>
</dbReference>
<dbReference type="CDD" id="cd07344">
    <property type="entry name" value="M48_yhfN_like"/>
    <property type="match status" value="1"/>
</dbReference>
<keyword evidence="3" id="KW-1185">Reference proteome</keyword>
<dbReference type="Pfam" id="PF01863">
    <property type="entry name" value="YgjP-like"/>
    <property type="match status" value="1"/>
</dbReference>
<evidence type="ECO:0000313" key="3">
    <source>
        <dbReference type="Proteomes" id="UP000434582"/>
    </source>
</evidence>
<dbReference type="PANTHER" id="PTHR30399">
    <property type="entry name" value="UNCHARACTERIZED PROTEIN YGJP"/>
    <property type="match status" value="1"/>
</dbReference>
<dbReference type="InterPro" id="IPR002725">
    <property type="entry name" value="YgjP-like_metallopeptidase"/>
</dbReference>
<evidence type="ECO:0000313" key="2">
    <source>
        <dbReference type="EMBL" id="MQX37017.1"/>
    </source>
</evidence>
<sequence length="226" mass="24948">MVVGDRAVPLVVRVNPRARRVALKVDAAAGRVVLVIPHKRDEKAARRFLHSRTDWLHAALERLPPAIALTDGASVPLGGVPHTVRHCPDARRGVWLEDGEIRVSGQAEHLPRRLRDWLKGQARAAITARVAVHAEALGVTPGRITVKDTRSRWGSCAASGALSFSWRLVMAPDWVLDYVTAHEVAHLRELNHSPAFWRHVETLAPGLRGPARDWLRDHGAALHRVG</sequence>
<dbReference type="PANTHER" id="PTHR30399:SF1">
    <property type="entry name" value="UTP PYROPHOSPHATASE"/>
    <property type="match status" value="1"/>
</dbReference>
<feature type="domain" description="YgjP-like metallopeptidase" evidence="1">
    <location>
        <begin position="20"/>
        <end position="218"/>
    </location>
</feature>
<accession>A0A7X1ZEV1</accession>
<organism evidence="2 3">
    <name type="scientific">Roseospira navarrensis</name>
    <dbReference type="NCBI Taxonomy" id="140058"/>
    <lineage>
        <taxon>Bacteria</taxon>
        <taxon>Pseudomonadati</taxon>
        <taxon>Pseudomonadota</taxon>
        <taxon>Alphaproteobacteria</taxon>
        <taxon>Rhodospirillales</taxon>
        <taxon>Rhodospirillaceae</taxon>
        <taxon>Roseospira</taxon>
    </lineage>
</organism>
<dbReference type="EMBL" id="WIVE01000031">
    <property type="protein sequence ID" value="MQX37017.1"/>
    <property type="molecule type" value="Genomic_DNA"/>
</dbReference>
<name>A0A7X1ZEV1_9PROT</name>
<protein>
    <submittedName>
        <fullName evidence="2">DUF45 domain-containing protein</fullName>
    </submittedName>
</protein>
<reference evidence="2 3" key="1">
    <citation type="submission" date="2019-10" db="EMBL/GenBank/DDBJ databases">
        <title>Draft whole-genome sequence of the purple nonsulfur photosynthetic bacterium Roseospira navarrensis DSM 15114.</title>
        <authorList>
            <person name="Kyndt J.A."/>
            <person name="Meyer T.E."/>
        </authorList>
    </citation>
    <scope>NUCLEOTIDE SEQUENCE [LARGE SCALE GENOMIC DNA]</scope>
    <source>
        <strain evidence="2 3">DSM 15114</strain>
    </source>
</reference>
<gene>
    <name evidence="2" type="ORF">GHC57_10855</name>
</gene>
<dbReference type="InterPro" id="IPR053136">
    <property type="entry name" value="UTP_pyrophosphatase-like"/>
</dbReference>
<evidence type="ECO:0000259" key="1">
    <source>
        <dbReference type="Pfam" id="PF01863"/>
    </source>
</evidence>
<proteinExistence type="predicted"/>